<dbReference type="GeneID" id="19332866"/>
<keyword evidence="2" id="KW-1185">Reference proteome</keyword>
<accession>M3B309</accession>
<evidence type="ECO:0000313" key="2">
    <source>
        <dbReference type="Proteomes" id="UP000016932"/>
    </source>
</evidence>
<dbReference type="VEuPathDB" id="FungiDB:MYCFIDRAFT_172823"/>
<gene>
    <name evidence="1" type="ORF">MYCFIDRAFT_172823</name>
</gene>
<organism evidence="1 2">
    <name type="scientific">Pseudocercospora fijiensis (strain CIRAD86)</name>
    <name type="common">Black leaf streak disease fungus</name>
    <name type="synonym">Mycosphaerella fijiensis</name>
    <dbReference type="NCBI Taxonomy" id="383855"/>
    <lineage>
        <taxon>Eukaryota</taxon>
        <taxon>Fungi</taxon>
        <taxon>Dikarya</taxon>
        <taxon>Ascomycota</taxon>
        <taxon>Pezizomycotina</taxon>
        <taxon>Dothideomycetes</taxon>
        <taxon>Dothideomycetidae</taxon>
        <taxon>Mycosphaerellales</taxon>
        <taxon>Mycosphaerellaceae</taxon>
        <taxon>Pseudocercospora</taxon>
    </lineage>
</organism>
<evidence type="ECO:0000313" key="1">
    <source>
        <dbReference type="EMBL" id="EME83748.1"/>
    </source>
</evidence>
<dbReference type="HOGENOM" id="CLU_1636131_0_0_1"/>
<proteinExistence type="predicted"/>
<reference evidence="1 2" key="1">
    <citation type="journal article" date="2012" name="PLoS Pathog.">
        <title>Diverse lifestyles and strategies of plant pathogenesis encoded in the genomes of eighteen Dothideomycetes fungi.</title>
        <authorList>
            <person name="Ohm R.A."/>
            <person name="Feau N."/>
            <person name="Henrissat B."/>
            <person name="Schoch C.L."/>
            <person name="Horwitz B.A."/>
            <person name="Barry K.W."/>
            <person name="Condon B.J."/>
            <person name="Copeland A.C."/>
            <person name="Dhillon B."/>
            <person name="Glaser F."/>
            <person name="Hesse C.N."/>
            <person name="Kosti I."/>
            <person name="LaButti K."/>
            <person name="Lindquist E.A."/>
            <person name="Lucas S."/>
            <person name="Salamov A.A."/>
            <person name="Bradshaw R.E."/>
            <person name="Ciuffetti L."/>
            <person name="Hamelin R.C."/>
            <person name="Kema G.H.J."/>
            <person name="Lawrence C."/>
            <person name="Scott J.A."/>
            <person name="Spatafora J.W."/>
            <person name="Turgeon B.G."/>
            <person name="de Wit P.J.G.M."/>
            <person name="Zhong S."/>
            <person name="Goodwin S.B."/>
            <person name="Grigoriev I.V."/>
        </authorList>
    </citation>
    <scope>NUCLEOTIDE SEQUENCE [LARGE SCALE GENOMIC DNA]</scope>
    <source>
        <strain evidence="1 2">CIRAD86</strain>
    </source>
</reference>
<sequence length="162" mass="18694">MLIWKAVFMKRTKKMNVILCKAQGIVANTAQDNEIPASKPKRRPFMSTERKARQSGFVGGKTLQLRPVDRIVERATHTLNSLDRSSEILENHIEVWRIIWARKYFRFSRKVEEDHFEEFGDGEDSLEVGVIVARILSHVGICDNQVNLHACSSIVFRKDEIL</sequence>
<dbReference type="AlphaFoldDB" id="M3B309"/>
<name>M3B309_PSEFD</name>
<dbReference type="RefSeq" id="XP_007924398.1">
    <property type="nucleotide sequence ID" value="XM_007926207.1"/>
</dbReference>
<protein>
    <submittedName>
        <fullName evidence="1">Uncharacterized protein</fullName>
    </submittedName>
</protein>
<dbReference type="EMBL" id="KB446557">
    <property type="protein sequence ID" value="EME83748.1"/>
    <property type="molecule type" value="Genomic_DNA"/>
</dbReference>
<dbReference type="Proteomes" id="UP000016932">
    <property type="component" value="Unassembled WGS sequence"/>
</dbReference>
<dbReference type="KEGG" id="pfj:MYCFIDRAFT_172823"/>